<dbReference type="OrthoDB" id="442677at2759"/>
<dbReference type="AlphaFoldDB" id="A0A367XNF6"/>
<evidence type="ECO:0000256" key="4">
    <source>
        <dbReference type="ARBA" id="ARBA00015520"/>
    </source>
</evidence>
<sequence>MSSFANLFGKPAKVDSTVDKLFRNSADGPVSKDELLNKKRTVIEIPESRPTKKSRKSKQVEEELEEEEEDEEEVGESEESDQDEDEDEEDEEEEVSVKKSKKKDDNEDLESQYFDKLLSENKQDEQEDEEKKDSDEEQTDKDKSKKAKAATTIDFKEAELEKADRTIFVGNVPADIITSKAMERTFKKLFKHYGKIESIRYRSISFDENLPRKVAFAKKNLHKSRDSVNAYIVYKEKQASLAAKELNATVFEDHHLRVDHVAHPAPKDNKKTIFVGNLDFEEKEEALWKYFNSKLDNDVESVRIIRDSKTNLGKGFALVQFKDTLSVNKALLLNDKPMTVEGSTKKGRKLRISRAKSTAKPSLMSPNHFDNQKKRFAANKAQQKLTDSQKTKLGRAQNVLGKADRSTLGKAKKTILEGQRATKGENIKGIKGLKKGKGNVKKPRIRERSTKFKEERKSMNKV</sequence>
<name>A0A367XNF6_9ASCO</name>
<feature type="domain" description="RRM" evidence="9">
    <location>
        <begin position="165"/>
        <end position="263"/>
    </location>
</feature>
<feature type="compositionally biased region" description="Basic and acidic residues" evidence="8">
    <location>
        <begin position="12"/>
        <end position="22"/>
    </location>
</feature>
<evidence type="ECO:0000256" key="6">
    <source>
        <dbReference type="ARBA" id="ARBA00023242"/>
    </source>
</evidence>
<dbReference type="InterPro" id="IPR012677">
    <property type="entry name" value="Nucleotide-bd_a/b_plait_sf"/>
</dbReference>
<dbReference type="PANTHER" id="PTHR23236:SF25">
    <property type="entry name" value="RNA-BINDING PROTEIN 34"/>
    <property type="match status" value="1"/>
</dbReference>
<feature type="compositionally biased region" description="Basic and acidic residues" evidence="8">
    <location>
        <begin position="117"/>
        <end position="134"/>
    </location>
</feature>
<reference evidence="10 11" key="1">
    <citation type="submission" date="2018-06" db="EMBL/GenBank/DDBJ databases">
        <title>Whole genome sequencing of Candida tropicalis (genome annotated by CSBL at Korea University).</title>
        <authorList>
            <person name="Ahn J."/>
        </authorList>
    </citation>
    <scope>NUCLEOTIDE SEQUENCE [LARGE SCALE GENOMIC DNA]</scope>
    <source>
        <strain evidence="10 11">ATCC 20962</strain>
    </source>
</reference>
<feature type="compositionally biased region" description="Acidic residues" evidence="8">
    <location>
        <begin position="62"/>
        <end position="94"/>
    </location>
</feature>
<evidence type="ECO:0000256" key="2">
    <source>
        <dbReference type="ARBA" id="ARBA00004604"/>
    </source>
</evidence>
<keyword evidence="6" id="KW-0539">Nucleus</keyword>
<evidence type="ECO:0000259" key="9">
    <source>
        <dbReference type="PROSITE" id="PS50102"/>
    </source>
</evidence>
<evidence type="ECO:0000313" key="10">
    <source>
        <dbReference type="EMBL" id="RCK55184.1"/>
    </source>
</evidence>
<dbReference type="GO" id="GO:0005730">
    <property type="term" value="C:nucleolus"/>
    <property type="evidence" value="ECO:0007669"/>
    <property type="project" value="UniProtKB-SubCell"/>
</dbReference>
<dbReference type="SMART" id="SM00360">
    <property type="entry name" value="RRM"/>
    <property type="match status" value="2"/>
</dbReference>
<dbReference type="STRING" id="5486.A0A367XNF6"/>
<dbReference type="InterPro" id="IPR035979">
    <property type="entry name" value="RBD_domain_sf"/>
</dbReference>
<dbReference type="GO" id="GO:0000463">
    <property type="term" value="P:maturation of LSU-rRNA from tricistronic rRNA transcript (SSU-rRNA, 5.8S rRNA, LSU-rRNA)"/>
    <property type="evidence" value="ECO:0007669"/>
    <property type="project" value="TreeGrafter"/>
</dbReference>
<accession>A0A367XNF6</accession>
<evidence type="ECO:0000313" key="11">
    <source>
        <dbReference type="Proteomes" id="UP000253472"/>
    </source>
</evidence>
<gene>
    <name evidence="10" type="primary">NOP12_1</name>
    <name evidence="10" type="ORF">Cantr_04037</name>
</gene>
<evidence type="ECO:0000256" key="5">
    <source>
        <dbReference type="ARBA" id="ARBA00022884"/>
    </source>
</evidence>
<dbReference type="GO" id="GO:0019843">
    <property type="term" value="F:rRNA binding"/>
    <property type="evidence" value="ECO:0007669"/>
    <property type="project" value="TreeGrafter"/>
</dbReference>
<dbReference type="Pfam" id="PF00076">
    <property type="entry name" value="RRM_1"/>
    <property type="match status" value="1"/>
</dbReference>
<evidence type="ECO:0000256" key="8">
    <source>
        <dbReference type="SAM" id="MobiDB-lite"/>
    </source>
</evidence>
<dbReference type="SUPFAM" id="SSF54928">
    <property type="entry name" value="RNA-binding domain, RBD"/>
    <property type="match status" value="2"/>
</dbReference>
<dbReference type="PANTHER" id="PTHR23236">
    <property type="entry name" value="EUKARYOTIC TRANSLATION INITIATION FACTOR 4B/4H"/>
    <property type="match status" value="1"/>
</dbReference>
<feature type="compositionally biased region" description="Basic residues" evidence="8">
    <location>
        <begin position="431"/>
        <end position="445"/>
    </location>
</feature>
<dbReference type="EMBL" id="QLNQ01000030">
    <property type="protein sequence ID" value="RCK55184.1"/>
    <property type="molecule type" value="Genomic_DNA"/>
</dbReference>
<dbReference type="InterPro" id="IPR000504">
    <property type="entry name" value="RRM_dom"/>
</dbReference>
<keyword evidence="11" id="KW-1185">Reference proteome</keyword>
<keyword evidence="5 7" id="KW-0694">RNA-binding</keyword>
<feature type="region of interest" description="Disordered" evidence="8">
    <location>
        <begin position="400"/>
        <end position="462"/>
    </location>
</feature>
<feature type="compositionally biased region" description="Basic and acidic residues" evidence="8">
    <location>
        <begin position="446"/>
        <end position="462"/>
    </location>
</feature>
<comment type="similarity">
    <text evidence="3">Belongs to the RRM RBM34 family.</text>
</comment>
<comment type="caution">
    <text evidence="10">The sequence shown here is derived from an EMBL/GenBank/DDBJ whole genome shotgun (WGS) entry which is preliminary data.</text>
</comment>
<evidence type="ECO:0000256" key="3">
    <source>
        <dbReference type="ARBA" id="ARBA00007077"/>
    </source>
</evidence>
<dbReference type="PROSITE" id="PS50102">
    <property type="entry name" value="RRM"/>
    <property type="match status" value="2"/>
</dbReference>
<proteinExistence type="inferred from homology"/>
<evidence type="ECO:0000256" key="1">
    <source>
        <dbReference type="ARBA" id="ARBA00002475"/>
    </source>
</evidence>
<organism evidence="10 11">
    <name type="scientific">Candida viswanathii</name>
    <dbReference type="NCBI Taxonomy" id="5486"/>
    <lineage>
        <taxon>Eukaryota</taxon>
        <taxon>Fungi</taxon>
        <taxon>Dikarya</taxon>
        <taxon>Ascomycota</taxon>
        <taxon>Saccharomycotina</taxon>
        <taxon>Pichiomycetes</taxon>
        <taxon>Debaryomycetaceae</taxon>
        <taxon>Candida/Lodderomyces clade</taxon>
        <taxon>Candida</taxon>
    </lineage>
</organism>
<evidence type="ECO:0000256" key="7">
    <source>
        <dbReference type="PROSITE-ProRule" id="PRU00176"/>
    </source>
</evidence>
<comment type="function">
    <text evidence="1">Involved in pre-25S rRNA processing.</text>
</comment>
<protein>
    <recommendedName>
        <fullName evidence="4">Nucleolar protein 12</fullName>
    </recommendedName>
</protein>
<dbReference type="Proteomes" id="UP000253472">
    <property type="component" value="Unassembled WGS sequence"/>
</dbReference>
<comment type="subcellular location">
    <subcellularLocation>
        <location evidence="2">Nucleus</location>
        <location evidence="2">Nucleolus</location>
    </subcellularLocation>
</comment>
<feature type="region of interest" description="Disordered" evidence="8">
    <location>
        <begin position="1"/>
        <end position="149"/>
    </location>
</feature>
<feature type="domain" description="RRM" evidence="9">
    <location>
        <begin position="271"/>
        <end position="357"/>
    </location>
</feature>
<dbReference type="Gene3D" id="3.30.70.330">
    <property type="match status" value="2"/>
</dbReference>